<accession>A0A2P1PPF7</accession>
<evidence type="ECO:0000256" key="1">
    <source>
        <dbReference type="SAM" id="MobiDB-lite"/>
    </source>
</evidence>
<feature type="region of interest" description="Disordered" evidence="1">
    <location>
        <begin position="210"/>
        <end position="229"/>
    </location>
</feature>
<gene>
    <name evidence="2" type="ORF">C7S18_05735</name>
</gene>
<reference evidence="2 3" key="2">
    <citation type="submission" date="2018-03" db="EMBL/GenBank/DDBJ databases">
        <authorList>
            <person name="Keele B.F."/>
        </authorList>
    </citation>
    <scope>NUCLEOTIDE SEQUENCE [LARGE SCALE GENOMIC DNA]</scope>
    <source>
        <strain evidence="2 3">D13</strain>
    </source>
</reference>
<sequence>MKGVEKARMTKTPATTWQRDPISLHEAISILAGLDPERSYRSPSESDRIARERLAACGWTLEEAISGKRPPKLMAVIKETVTGGEVNTFALDRQEWRQPVKRVIDRRLTMIKLSDFQEWCRQTGRQIRIDSEAARADDGSHDQIDSRAEHTLLAIVAALSIQTGFDISKPHSNGKAADVLSGVIDAALNAERTISKRTIADWLSKANAMIKHEARQPTRENRPAKTNKR</sequence>
<name>A0A2P1PPF7_9GAMM</name>
<proteinExistence type="predicted"/>
<evidence type="ECO:0000313" key="3">
    <source>
        <dbReference type="Proteomes" id="UP000241074"/>
    </source>
</evidence>
<feature type="compositionally biased region" description="Basic and acidic residues" evidence="1">
    <location>
        <begin position="210"/>
        <end position="223"/>
    </location>
</feature>
<dbReference type="Proteomes" id="UP000241074">
    <property type="component" value="Chromosome"/>
</dbReference>
<keyword evidence="3" id="KW-1185">Reference proteome</keyword>
<evidence type="ECO:0000313" key="2">
    <source>
        <dbReference type="EMBL" id="AVP96731.1"/>
    </source>
</evidence>
<dbReference type="EMBL" id="CP027860">
    <property type="protein sequence ID" value="AVP96731.1"/>
    <property type="molecule type" value="Genomic_DNA"/>
</dbReference>
<dbReference type="AlphaFoldDB" id="A0A2P1PPF7"/>
<organism evidence="2 3">
    <name type="scientific">Ahniella affigens</name>
    <dbReference type="NCBI Taxonomy" id="2021234"/>
    <lineage>
        <taxon>Bacteria</taxon>
        <taxon>Pseudomonadati</taxon>
        <taxon>Pseudomonadota</taxon>
        <taxon>Gammaproteobacteria</taxon>
        <taxon>Lysobacterales</taxon>
        <taxon>Rhodanobacteraceae</taxon>
        <taxon>Ahniella</taxon>
    </lineage>
</organism>
<reference evidence="2 3" key="1">
    <citation type="submission" date="2018-03" db="EMBL/GenBank/DDBJ databases">
        <title>Ahniella affigens gen. nov., sp. nov., a gammaproteobacterium isolated from sandy soil near a stream.</title>
        <authorList>
            <person name="Ko Y."/>
            <person name="Kim J.-H."/>
        </authorList>
    </citation>
    <scope>NUCLEOTIDE SEQUENCE [LARGE SCALE GENOMIC DNA]</scope>
    <source>
        <strain evidence="2 3">D13</strain>
    </source>
</reference>
<protein>
    <submittedName>
        <fullName evidence="2">Uncharacterized protein</fullName>
    </submittedName>
</protein>
<dbReference type="KEGG" id="xba:C7S18_05735"/>